<sequence length="403" mass="45047">MAGESASEALALPLEVVDLITEHLEDDSLSLRSCALLSLTWLVSARRRLFSTTCFHVDTGDDENEEQPYCEKLSEFLAFLQSTDYVCGFIKELQLFCYNPMVGEATNHQVDLTLLFRVAHKLTSLKTLVLDSVFWSGLPPKSIRAKLICPSIETLVVKDISSDTDDLEQITAIFHLLPNLSCFEAKEWQMEILDVDMDDSEELVLPSRMKLGSLTVFSAPGALLSAVSSTATASTRSLRTLRIYIPYGSYKDVERTGLLLKSVGPNLRYLDIGLSLSPVQDQFIRTVWSDLNLSSCVALRTLVLSVTHPHDTGALSPWLSAESMLSTVPGARLRTLEFELSSFERSSVAEANWIAIETILKRFKQLRVIRFQATKHPGPSAWRYITKRLSSFHAKGMLHMVHS</sequence>
<dbReference type="Proteomes" id="UP000186601">
    <property type="component" value="Unassembled WGS sequence"/>
</dbReference>
<dbReference type="EMBL" id="MLYV02001292">
    <property type="protein sequence ID" value="PSR71179.1"/>
    <property type="molecule type" value="Genomic_DNA"/>
</dbReference>
<proteinExistence type="predicted"/>
<accession>A0A2R6NFW6</accession>
<comment type="caution">
    <text evidence="1">The sequence shown here is derived from an EMBL/GenBank/DDBJ whole genome shotgun (WGS) entry which is preliminary data.</text>
</comment>
<gene>
    <name evidence="1" type="ORF">PHLCEN_2v12938</name>
</gene>
<evidence type="ECO:0000313" key="2">
    <source>
        <dbReference type="Proteomes" id="UP000186601"/>
    </source>
</evidence>
<protein>
    <recommendedName>
        <fullName evidence="3">F-box domain-containing protein</fullName>
    </recommendedName>
</protein>
<evidence type="ECO:0008006" key="3">
    <source>
        <dbReference type="Google" id="ProtNLM"/>
    </source>
</evidence>
<dbReference type="Gene3D" id="3.80.10.10">
    <property type="entry name" value="Ribonuclease Inhibitor"/>
    <property type="match status" value="1"/>
</dbReference>
<name>A0A2R6NFW6_9APHY</name>
<organism evidence="1 2">
    <name type="scientific">Hermanssonia centrifuga</name>
    <dbReference type="NCBI Taxonomy" id="98765"/>
    <lineage>
        <taxon>Eukaryota</taxon>
        <taxon>Fungi</taxon>
        <taxon>Dikarya</taxon>
        <taxon>Basidiomycota</taxon>
        <taxon>Agaricomycotina</taxon>
        <taxon>Agaricomycetes</taxon>
        <taxon>Polyporales</taxon>
        <taxon>Meruliaceae</taxon>
        <taxon>Hermanssonia</taxon>
    </lineage>
</organism>
<dbReference type="AlphaFoldDB" id="A0A2R6NFW6"/>
<dbReference type="InterPro" id="IPR032675">
    <property type="entry name" value="LRR_dom_sf"/>
</dbReference>
<keyword evidence="2" id="KW-1185">Reference proteome</keyword>
<evidence type="ECO:0000313" key="1">
    <source>
        <dbReference type="EMBL" id="PSR71179.1"/>
    </source>
</evidence>
<reference evidence="1 2" key="1">
    <citation type="submission" date="2018-02" db="EMBL/GenBank/DDBJ databases">
        <title>Genome sequence of the basidiomycete white-rot fungus Phlebia centrifuga.</title>
        <authorList>
            <person name="Granchi Z."/>
            <person name="Peng M."/>
            <person name="de Vries R.P."/>
            <person name="Hilden K."/>
            <person name="Makela M.R."/>
            <person name="Grigoriev I."/>
            <person name="Riley R."/>
        </authorList>
    </citation>
    <scope>NUCLEOTIDE SEQUENCE [LARGE SCALE GENOMIC DNA]</scope>
    <source>
        <strain evidence="1 2">FBCC195</strain>
    </source>
</reference>
<dbReference type="SUPFAM" id="SSF52047">
    <property type="entry name" value="RNI-like"/>
    <property type="match status" value="1"/>
</dbReference>